<sequence length="64" mass="7417">MLVTIGIVVLLVLAILLAVAFGFFIYKDWQRSQHTLEVDQKLALEHKLEEDLEPSLDHKTNERK</sequence>
<protein>
    <submittedName>
        <fullName evidence="2">Uncharacterized protein</fullName>
    </submittedName>
</protein>
<accession>A0A0K2JFT1</accession>
<dbReference type="EMBL" id="CP010899">
    <property type="protein sequence ID" value="ALA97278.1"/>
    <property type="molecule type" value="Genomic_DNA"/>
</dbReference>
<keyword evidence="1" id="KW-0812">Transmembrane</keyword>
<feature type="transmembrane region" description="Helical" evidence="1">
    <location>
        <begin position="6"/>
        <end position="26"/>
    </location>
</feature>
<reference evidence="2 3" key="1">
    <citation type="journal article" date="2015" name="Genome Announc.">
        <title>Complete Genome Sequence of Spiroplasma kunkelii Strain CR2-3x, Causal Agent of Corn Stunt Disease in Zea mays L.</title>
        <authorList>
            <person name="Davis R.E."/>
            <person name="Shao J."/>
            <person name="Dally E.L."/>
            <person name="Zhao Y."/>
            <person name="Gasparich G.E."/>
            <person name="Gaynor B.J."/>
            <person name="Athey J.C."/>
            <person name="Harrison N.A."/>
            <person name="Donofrio N."/>
        </authorList>
    </citation>
    <scope>NUCLEOTIDE SEQUENCE [LARGE SCALE GENOMIC DNA]</scope>
    <source>
        <strain evidence="2 3">CR2-3x</strain>
    </source>
</reference>
<keyword evidence="3" id="KW-1185">Reference proteome</keyword>
<evidence type="ECO:0000256" key="1">
    <source>
        <dbReference type="SAM" id="Phobius"/>
    </source>
</evidence>
<organism evidence="2 3">
    <name type="scientific">Spiroplasma kunkelii CR2-3x</name>
    <dbReference type="NCBI Taxonomy" id="273035"/>
    <lineage>
        <taxon>Bacteria</taxon>
        <taxon>Bacillati</taxon>
        <taxon>Mycoplasmatota</taxon>
        <taxon>Mollicutes</taxon>
        <taxon>Entomoplasmatales</taxon>
        <taxon>Spiroplasmataceae</taxon>
        <taxon>Spiroplasma</taxon>
    </lineage>
</organism>
<keyword evidence="1" id="KW-0472">Membrane</keyword>
<dbReference type="OrthoDB" id="390354at2"/>
<keyword evidence="1" id="KW-1133">Transmembrane helix</keyword>
<dbReference type="STRING" id="273035.SKUN_00362"/>
<dbReference type="KEGG" id="skn:SKUN_00362"/>
<proteinExistence type="predicted"/>
<evidence type="ECO:0000313" key="3">
    <source>
        <dbReference type="Proteomes" id="UP000062963"/>
    </source>
</evidence>
<dbReference type="Proteomes" id="UP000062963">
    <property type="component" value="Chromosome"/>
</dbReference>
<dbReference type="RefSeq" id="WP_053390598.1">
    <property type="nucleotide sequence ID" value="NZ_CP010899.1"/>
</dbReference>
<name>A0A0K2JFT1_SPIKU</name>
<dbReference type="PATRIC" id="fig|273035.7.peg.429"/>
<gene>
    <name evidence="2" type="ORF">SKUN_00362</name>
</gene>
<evidence type="ECO:0000313" key="2">
    <source>
        <dbReference type="EMBL" id="ALA97278.1"/>
    </source>
</evidence>
<dbReference type="AlphaFoldDB" id="A0A0K2JFT1"/>